<dbReference type="Pfam" id="PF03544">
    <property type="entry name" value="TonB_C"/>
    <property type="match status" value="1"/>
</dbReference>
<keyword evidence="4" id="KW-1185">Reference proteome</keyword>
<evidence type="ECO:0000313" key="3">
    <source>
        <dbReference type="EMBL" id="PEN11096.1"/>
    </source>
</evidence>
<dbReference type="AlphaFoldDB" id="A0A2A8CTT0"/>
<dbReference type="Gene3D" id="3.30.1150.10">
    <property type="match status" value="1"/>
</dbReference>
<evidence type="ECO:0000313" key="4">
    <source>
        <dbReference type="Proteomes" id="UP000220102"/>
    </source>
</evidence>
<keyword evidence="1" id="KW-0732">Signal</keyword>
<dbReference type="PROSITE" id="PS51257">
    <property type="entry name" value="PROKAR_LIPOPROTEIN"/>
    <property type="match status" value="1"/>
</dbReference>
<gene>
    <name evidence="3" type="ORF">CRI94_16885</name>
</gene>
<dbReference type="Proteomes" id="UP000220102">
    <property type="component" value="Unassembled WGS sequence"/>
</dbReference>
<feature type="domain" description="TonB C-terminal" evidence="2">
    <location>
        <begin position="152"/>
        <end position="211"/>
    </location>
</feature>
<evidence type="ECO:0000256" key="1">
    <source>
        <dbReference type="SAM" id="SignalP"/>
    </source>
</evidence>
<evidence type="ECO:0000259" key="2">
    <source>
        <dbReference type="Pfam" id="PF03544"/>
    </source>
</evidence>
<sequence>MTASRWMLVLAMAVTLVLTGCSSEDPSAPPSGWESADGRWWKSGVDTSTVFRNLESLKAMGITDTRTLSISQGQMTRAQMQEAVKRSILPLFQHDPETIDSLFRAKAVPVLSDVSLSGDIREKVQGEYKQKAYKAINNHYREPRRTETGEGMVFPDSLRNEENRGTVELQVFVNANGEPEGIEVVESLHPTLDGIAMRTTTQMKWQPAFLKVNNEWVEQASFVRFGVDFGR</sequence>
<dbReference type="RefSeq" id="WP_098079009.1">
    <property type="nucleotide sequence ID" value="NZ_PDEQ01000012.1"/>
</dbReference>
<dbReference type="OrthoDB" id="1493693at2"/>
<dbReference type="EMBL" id="PDEQ01000012">
    <property type="protein sequence ID" value="PEN11096.1"/>
    <property type="molecule type" value="Genomic_DNA"/>
</dbReference>
<comment type="caution">
    <text evidence="3">The sequence shown here is derived from an EMBL/GenBank/DDBJ whole genome shotgun (WGS) entry which is preliminary data.</text>
</comment>
<accession>A0A2A8CTT0</accession>
<dbReference type="InterPro" id="IPR037682">
    <property type="entry name" value="TonB_C"/>
</dbReference>
<reference evidence="3 4" key="1">
    <citation type="submission" date="2017-10" db="EMBL/GenBank/DDBJ databases">
        <title>Draft genome of Longibacter Salinarum.</title>
        <authorList>
            <person name="Goh K.M."/>
            <person name="Shamsir M.S."/>
            <person name="Lim S.W."/>
        </authorList>
    </citation>
    <scope>NUCLEOTIDE SEQUENCE [LARGE SCALE GENOMIC DNA]</scope>
    <source>
        <strain evidence="3 4">KCTC 52045</strain>
    </source>
</reference>
<organism evidence="3 4">
    <name type="scientific">Longibacter salinarum</name>
    <dbReference type="NCBI Taxonomy" id="1850348"/>
    <lineage>
        <taxon>Bacteria</taxon>
        <taxon>Pseudomonadati</taxon>
        <taxon>Rhodothermota</taxon>
        <taxon>Rhodothermia</taxon>
        <taxon>Rhodothermales</taxon>
        <taxon>Salisaetaceae</taxon>
        <taxon>Longibacter</taxon>
    </lineage>
</organism>
<name>A0A2A8CTT0_9BACT</name>
<dbReference type="SUPFAM" id="SSF74653">
    <property type="entry name" value="TolA/TonB C-terminal domain"/>
    <property type="match status" value="1"/>
</dbReference>
<feature type="chain" id="PRO_5013015581" evidence="1">
    <location>
        <begin position="24"/>
        <end position="231"/>
    </location>
</feature>
<proteinExistence type="predicted"/>
<feature type="signal peptide" evidence="1">
    <location>
        <begin position="1"/>
        <end position="23"/>
    </location>
</feature>
<protein>
    <submittedName>
        <fullName evidence="3">Energy transducer TonB</fullName>
    </submittedName>
</protein>
<dbReference type="GO" id="GO:0055085">
    <property type="term" value="P:transmembrane transport"/>
    <property type="evidence" value="ECO:0007669"/>
    <property type="project" value="InterPro"/>
</dbReference>